<dbReference type="Proteomes" id="UP001519296">
    <property type="component" value="Unassembled WGS sequence"/>
</dbReference>
<name>A0ABS5B3P1_9STRE</name>
<accession>A0ABS5B3P1</accession>
<dbReference type="InterPro" id="IPR016181">
    <property type="entry name" value="Acyl_CoA_acyltransferase"/>
</dbReference>
<protein>
    <submittedName>
        <fullName evidence="2">GNAT family N-acetyltransferase</fullName>
    </submittedName>
</protein>
<dbReference type="EMBL" id="PRDG01000003">
    <property type="protein sequence ID" value="MBP2623446.1"/>
    <property type="molecule type" value="Genomic_DNA"/>
</dbReference>
<dbReference type="Pfam" id="PF00583">
    <property type="entry name" value="Acetyltransf_1"/>
    <property type="match status" value="1"/>
</dbReference>
<dbReference type="RefSeq" id="WP_209627944.1">
    <property type="nucleotide sequence ID" value="NZ_PRDG01000003.1"/>
</dbReference>
<feature type="domain" description="N-acetyltransferase" evidence="1">
    <location>
        <begin position="4"/>
        <end position="162"/>
    </location>
</feature>
<organism evidence="2 3">
    <name type="scientific">Streptococcus oricebi</name>
    <dbReference type="NCBI Taxonomy" id="1547447"/>
    <lineage>
        <taxon>Bacteria</taxon>
        <taxon>Bacillati</taxon>
        <taxon>Bacillota</taxon>
        <taxon>Bacilli</taxon>
        <taxon>Lactobacillales</taxon>
        <taxon>Streptococcaceae</taxon>
        <taxon>Streptococcus</taxon>
    </lineage>
</organism>
<sequence>MVEIKLVPVTSAEEEKFIKEIQEAFQTSFEQEFGPSEGKILPEADIRQSFESAGSEAFFAVENGQKVGGLVLVIDEKTGCNHLDFLYVKVGCQSKGLGQAIWQAVEHLHPETKVWETHTPYYEKRNIHFYVNRCGFQIVEFFNSSHLDPHAPAGQLGALPVEIGKDFFRFEKLMKPSEK</sequence>
<proteinExistence type="predicted"/>
<gene>
    <name evidence="2" type="ORF">C4K46_05765</name>
</gene>
<dbReference type="CDD" id="cd04301">
    <property type="entry name" value="NAT_SF"/>
    <property type="match status" value="1"/>
</dbReference>
<dbReference type="SUPFAM" id="SSF55729">
    <property type="entry name" value="Acyl-CoA N-acyltransferases (Nat)"/>
    <property type="match status" value="1"/>
</dbReference>
<dbReference type="Gene3D" id="3.40.630.30">
    <property type="match status" value="1"/>
</dbReference>
<evidence type="ECO:0000313" key="2">
    <source>
        <dbReference type="EMBL" id="MBP2623446.1"/>
    </source>
</evidence>
<reference evidence="2 3" key="1">
    <citation type="submission" date="2018-02" db="EMBL/GenBank/DDBJ databases">
        <title>Draft genome sequence of Streptococcus oricebi CCUG 70868T type strain.</title>
        <authorList>
            <person name="Mendez V."/>
            <person name="Salva-Serra F."/>
            <person name="Jaen-Luchoro D."/>
            <person name="Gonzales-Siles L."/>
            <person name="Karlsson R."/>
            <person name="Engstrom-Jakobsson H."/>
            <person name="Busquets A."/>
            <person name="Gomila M."/>
            <person name="Pineiro-Iglesias B."/>
            <person name="Bennasar-Figueras A."/>
            <person name="Seeger M."/>
            <person name="Moore E."/>
        </authorList>
    </citation>
    <scope>NUCLEOTIDE SEQUENCE [LARGE SCALE GENOMIC DNA]</scope>
    <source>
        <strain evidence="2 3">CCUG 70868</strain>
    </source>
</reference>
<comment type="caution">
    <text evidence="2">The sequence shown here is derived from an EMBL/GenBank/DDBJ whole genome shotgun (WGS) entry which is preliminary data.</text>
</comment>
<keyword evidence="3" id="KW-1185">Reference proteome</keyword>
<dbReference type="InterPro" id="IPR000182">
    <property type="entry name" value="GNAT_dom"/>
</dbReference>
<evidence type="ECO:0000313" key="3">
    <source>
        <dbReference type="Proteomes" id="UP001519296"/>
    </source>
</evidence>
<dbReference type="PROSITE" id="PS51186">
    <property type="entry name" value="GNAT"/>
    <property type="match status" value="1"/>
</dbReference>
<evidence type="ECO:0000259" key="1">
    <source>
        <dbReference type="PROSITE" id="PS51186"/>
    </source>
</evidence>